<evidence type="ECO:0000313" key="3">
    <source>
        <dbReference type="Proteomes" id="UP001174909"/>
    </source>
</evidence>
<dbReference type="InterPro" id="IPR024705">
    <property type="entry name" value="Ssp411"/>
</dbReference>
<dbReference type="InterPro" id="IPR004879">
    <property type="entry name" value="Ssp411-like_TRX"/>
</dbReference>
<dbReference type="SUPFAM" id="SSF48208">
    <property type="entry name" value="Six-hairpin glycosidases"/>
    <property type="match status" value="1"/>
</dbReference>
<dbReference type="Pfam" id="PF03190">
    <property type="entry name" value="Thioredox_DsbH"/>
    <property type="match status" value="1"/>
</dbReference>
<dbReference type="AlphaFoldDB" id="A0AA35WC57"/>
<dbReference type="Proteomes" id="UP001174909">
    <property type="component" value="Unassembled WGS sequence"/>
</dbReference>
<protein>
    <submittedName>
        <fullName evidence="2">Uncharacterized protein YyaL</fullName>
    </submittedName>
</protein>
<dbReference type="Gene3D" id="1.50.10.10">
    <property type="match status" value="1"/>
</dbReference>
<dbReference type="PANTHER" id="PTHR42899:SF1">
    <property type="entry name" value="SPERMATOGENESIS-ASSOCIATED PROTEIN 20"/>
    <property type="match status" value="1"/>
</dbReference>
<comment type="caution">
    <text evidence="2">The sequence shown here is derived from an EMBL/GenBank/DDBJ whole genome shotgun (WGS) entry which is preliminary data.</text>
</comment>
<evidence type="ECO:0000259" key="1">
    <source>
        <dbReference type="Pfam" id="PF03190"/>
    </source>
</evidence>
<organism evidence="2 3">
    <name type="scientific">Geodia barretti</name>
    <name type="common">Barrett's horny sponge</name>
    <dbReference type="NCBI Taxonomy" id="519541"/>
    <lineage>
        <taxon>Eukaryota</taxon>
        <taxon>Metazoa</taxon>
        <taxon>Porifera</taxon>
        <taxon>Demospongiae</taxon>
        <taxon>Heteroscleromorpha</taxon>
        <taxon>Tetractinellida</taxon>
        <taxon>Astrophorina</taxon>
        <taxon>Geodiidae</taxon>
        <taxon>Geodia</taxon>
    </lineage>
</organism>
<dbReference type="InterPro" id="IPR036249">
    <property type="entry name" value="Thioredoxin-like_sf"/>
</dbReference>
<dbReference type="GO" id="GO:0005975">
    <property type="term" value="P:carbohydrate metabolic process"/>
    <property type="evidence" value="ECO:0007669"/>
    <property type="project" value="InterPro"/>
</dbReference>
<keyword evidence="3" id="KW-1185">Reference proteome</keyword>
<sequence length="599" mass="65850">MAGTPPTDGKSTEVQWLHWGPDAFALAQETDKPVLLSISAVWCYWCHVMEDTTYSDSDLASFVNNNFVPVMVDNDHRPDVNARYNVGGWPTTAFLTPHGGYIAGATYLPADQLLAMLMEVKRAYEEDKSGIYDQTAQLHRQRQDYVGRVSAGIGELDHRLVDTTARRMAGAYDARYGGFGEEPKFPSAPILQFMLHLYRTSGEDFYQAILQKSLDGMIAGELYDGVDGGFFRYCAQQDWTEVQHEKMLEDNINLARVFLDASILLGDPGYQRIASSTLDYLVTVLLDPETGGFRGSQGAHSDYFGYPEEDRKTGEAPAPDPFSYTGLTCQAASLLLEATWKLPRPELAAIALKSLETLSAFAAGGRLPHAFDRHGRPSPQLSEETDLLTDWAAYLNALLDAHNSCPNDPEYLSLAQQAVEQLDGRFYDQARSGYFDTEADTGAVGYLRLREKPLSENVIMAEALLKLHHATGGTSYRLRAENVLRAYVEANRDFGEHAASYAVAVDHFLHPPVEITIEGEAGHEATVALSLAAGRVNHPYVIIKPVTAEHGAAALAHVCVDTLCFPPVSRPEELVASVSEALAGPQTPAESIFERFVSF</sequence>
<dbReference type="InterPro" id="IPR008928">
    <property type="entry name" value="6-hairpin_glycosidase_sf"/>
</dbReference>
<dbReference type="EMBL" id="CASHTH010001420">
    <property type="protein sequence ID" value="CAI8015114.1"/>
    <property type="molecule type" value="Genomic_DNA"/>
</dbReference>
<dbReference type="PIRSF" id="PIRSF006402">
    <property type="entry name" value="UCP006402_thioredoxin"/>
    <property type="match status" value="1"/>
</dbReference>
<proteinExistence type="predicted"/>
<dbReference type="Gene3D" id="3.40.30.10">
    <property type="entry name" value="Glutaredoxin"/>
    <property type="match status" value="1"/>
</dbReference>
<name>A0AA35WC57_GEOBA</name>
<feature type="domain" description="Spermatogenesis-associated protein 20-like TRX" evidence="1">
    <location>
        <begin position="11"/>
        <end position="140"/>
    </location>
</feature>
<dbReference type="PANTHER" id="PTHR42899">
    <property type="entry name" value="SPERMATOGENESIS-ASSOCIATED PROTEIN 20"/>
    <property type="match status" value="1"/>
</dbReference>
<dbReference type="InterPro" id="IPR012341">
    <property type="entry name" value="6hp_glycosidase-like_sf"/>
</dbReference>
<evidence type="ECO:0000313" key="2">
    <source>
        <dbReference type="EMBL" id="CAI8015114.1"/>
    </source>
</evidence>
<accession>A0AA35WC57</accession>
<gene>
    <name evidence="2" type="ORF">GBAR_LOCUS9410</name>
</gene>
<reference evidence="2" key="1">
    <citation type="submission" date="2023-03" db="EMBL/GenBank/DDBJ databases">
        <authorList>
            <person name="Steffen K."/>
            <person name="Cardenas P."/>
        </authorList>
    </citation>
    <scope>NUCLEOTIDE SEQUENCE</scope>
</reference>
<dbReference type="SUPFAM" id="SSF52833">
    <property type="entry name" value="Thioredoxin-like"/>
    <property type="match status" value="1"/>
</dbReference>